<evidence type="ECO:0000256" key="5">
    <source>
        <dbReference type="ARBA" id="ARBA00023180"/>
    </source>
</evidence>
<dbReference type="OrthoDB" id="5950623at2759"/>
<evidence type="ECO:0000256" key="3">
    <source>
        <dbReference type="ARBA" id="ARBA00022729"/>
    </source>
</evidence>
<evidence type="ECO:0000313" key="8">
    <source>
        <dbReference type="EMBL" id="CAF2926118.1"/>
    </source>
</evidence>
<evidence type="ECO:0000313" key="9">
    <source>
        <dbReference type="EMBL" id="CDW23691.1"/>
    </source>
</evidence>
<dbReference type="EMBL" id="HG994583">
    <property type="protein sequence ID" value="CAF2926118.1"/>
    <property type="molecule type" value="Genomic_DNA"/>
</dbReference>
<feature type="signal peptide" evidence="6">
    <location>
        <begin position="1"/>
        <end position="18"/>
    </location>
</feature>
<gene>
    <name evidence="8" type="ORF">LSAA_9220</name>
</gene>
<keyword evidence="10" id="KW-1185">Reference proteome</keyword>
<protein>
    <submittedName>
        <fullName evidence="8">GAS1</fullName>
    </submittedName>
</protein>
<accession>A0A0K2TE10</accession>
<reference evidence="8" key="2">
    <citation type="submission" date="2021-02" db="EMBL/GenBank/DDBJ databases">
        <authorList>
            <person name="Bekaert M."/>
        </authorList>
    </citation>
    <scope>NUCLEOTIDE SEQUENCE</scope>
    <source>
        <strain evidence="8">IoA-00</strain>
    </source>
</reference>
<keyword evidence="5" id="KW-0325">Glycoprotein</keyword>
<dbReference type="PANTHER" id="PTHR16840">
    <property type="entry name" value="GROWTH ARREST-SPECIFIC PROTEIN 1"/>
    <property type="match status" value="1"/>
</dbReference>
<dbReference type="InterPro" id="IPR039596">
    <property type="entry name" value="GAS1"/>
</dbReference>
<dbReference type="GO" id="GO:0005886">
    <property type="term" value="C:plasma membrane"/>
    <property type="evidence" value="ECO:0007669"/>
    <property type="project" value="UniProtKB-SubCell"/>
</dbReference>
<feature type="chain" id="PRO_5033719081" evidence="6">
    <location>
        <begin position="19"/>
        <end position="323"/>
    </location>
</feature>
<evidence type="ECO:0000256" key="6">
    <source>
        <dbReference type="SAM" id="SignalP"/>
    </source>
</evidence>
<dbReference type="AlphaFoldDB" id="A0A0K2TE10"/>
<sequence length="323" mass="36079">MSSMFLEIFLILLNSVLCIVSQDTTHVRQQRHYDESRYHIKFQEILFDPKDSNTQTIHEIKILQEDEQIHAPKPRLVPQLYANYSGIPQPPAESVTCASAQVQCAYRAGCGLALQSYFLGCSDLVKGNARARTCNRHCRHALISLASTPEGSRLMKCNCSGDKSCLKTKESLSICEDEVKYATRMDTIVSCSAATWICSADPSCAAALDYYHIFCTSMFKGKKCSPRCKNSISILKRQQAAAKLESCFCDGSEDYDCPTIKNNMDELCTEKIVVELEKGSTSTSSESSIDVTENEIHGSSESPALQSSWRILFIFTFLFLSMR</sequence>
<keyword evidence="3 6" id="KW-0732">Signal</keyword>
<dbReference type="EMBL" id="HACA01006330">
    <property type="protein sequence ID" value="CDW23691.1"/>
    <property type="molecule type" value="Transcribed_RNA"/>
</dbReference>
<evidence type="ECO:0000256" key="1">
    <source>
        <dbReference type="ARBA" id="ARBA00004236"/>
    </source>
</evidence>
<comment type="subcellular location">
    <subcellularLocation>
        <location evidence="1">Cell membrane</location>
    </subcellularLocation>
</comment>
<keyword evidence="4" id="KW-0472">Membrane</keyword>
<dbReference type="InterPro" id="IPR016017">
    <property type="entry name" value="GDNF/GAS1"/>
</dbReference>
<dbReference type="Pfam" id="PF02351">
    <property type="entry name" value="GDNF"/>
    <property type="match status" value="1"/>
</dbReference>
<dbReference type="Proteomes" id="UP000675881">
    <property type="component" value="Chromosome 4"/>
</dbReference>
<evidence type="ECO:0000259" key="7">
    <source>
        <dbReference type="Pfam" id="PF02351"/>
    </source>
</evidence>
<feature type="domain" description="GDNF/GAS1" evidence="7">
    <location>
        <begin position="191"/>
        <end position="264"/>
    </location>
</feature>
<proteinExistence type="predicted"/>
<organism evidence="9">
    <name type="scientific">Lepeophtheirus salmonis</name>
    <name type="common">Salmon louse</name>
    <name type="synonym">Caligus salmonis</name>
    <dbReference type="NCBI Taxonomy" id="72036"/>
    <lineage>
        <taxon>Eukaryota</taxon>
        <taxon>Metazoa</taxon>
        <taxon>Ecdysozoa</taxon>
        <taxon>Arthropoda</taxon>
        <taxon>Crustacea</taxon>
        <taxon>Multicrustacea</taxon>
        <taxon>Hexanauplia</taxon>
        <taxon>Copepoda</taxon>
        <taxon>Siphonostomatoida</taxon>
        <taxon>Caligidae</taxon>
        <taxon>Lepeophtheirus</taxon>
    </lineage>
</organism>
<dbReference type="GO" id="GO:0051726">
    <property type="term" value="P:regulation of cell cycle"/>
    <property type="evidence" value="ECO:0007669"/>
    <property type="project" value="InterPro"/>
</dbReference>
<evidence type="ECO:0000313" key="10">
    <source>
        <dbReference type="Proteomes" id="UP000675881"/>
    </source>
</evidence>
<evidence type="ECO:0000256" key="4">
    <source>
        <dbReference type="ARBA" id="ARBA00023136"/>
    </source>
</evidence>
<name>A0A0K2TE10_LEPSM</name>
<reference evidence="9" key="1">
    <citation type="submission" date="2014-05" db="EMBL/GenBank/DDBJ databases">
        <authorList>
            <person name="Chronopoulou M."/>
        </authorList>
    </citation>
    <scope>NUCLEOTIDE SEQUENCE</scope>
    <source>
        <tissue evidence="9">Whole organism</tissue>
    </source>
</reference>
<dbReference type="PANTHER" id="PTHR16840:SF3">
    <property type="entry name" value="GROWTH ARREST-SPECIFIC PROTEIN 1"/>
    <property type="match status" value="1"/>
</dbReference>
<keyword evidence="2" id="KW-1003">Cell membrane</keyword>
<evidence type="ECO:0000256" key="2">
    <source>
        <dbReference type="ARBA" id="ARBA00022475"/>
    </source>
</evidence>